<dbReference type="PANTHER" id="PTHR12682:SF11">
    <property type="entry name" value="PROTEIN ARCHEASE"/>
    <property type="match status" value="1"/>
</dbReference>
<sequence length="140" mass="15291">MRVHGSWEHFEHVADIGIRGVGATPADAFVQAALALTALIVEPGAVVPREAVAIDLEGADLDYLFYDWINALVYAMATRHLLFGRFEVAIEAGRLHATAWGEPVDVARHKPVVEVKGATLTELAVRREHGQWLAQCVVDV</sequence>
<dbReference type="GO" id="GO:0008033">
    <property type="term" value="P:tRNA processing"/>
    <property type="evidence" value="ECO:0007669"/>
    <property type="project" value="UniProtKB-KW"/>
</dbReference>
<accession>A0A1J5Q0F4</accession>
<evidence type="ECO:0000259" key="5">
    <source>
        <dbReference type="Pfam" id="PF01951"/>
    </source>
</evidence>
<name>A0A1J5Q0F4_9ZZZZ</name>
<dbReference type="Gene3D" id="3.55.10.10">
    <property type="entry name" value="Archease domain"/>
    <property type="match status" value="1"/>
</dbReference>
<keyword evidence="4" id="KW-0106">Calcium</keyword>
<dbReference type="InterPro" id="IPR023572">
    <property type="entry name" value="Archease_dom"/>
</dbReference>
<dbReference type="EMBL" id="MLJW01004787">
    <property type="protein sequence ID" value="OIQ69333.1"/>
    <property type="molecule type" value="Genomic_DNA"/>
</dbReference>
<evidence type="ECO:0000313" key="6">
    <source>
        <dbReference type="EMBL" id="OIQ69333.1"/>
    </source>
</evidence>
<dbReference type="InterPro" id="IPR002804">
    <property type="entry name" value="Archease"/>
</dbReference>
<evidence type="ECO:0000256" key="4">
    <source>
        <dbReference type="ARBA" id="ARBA00022837"/>
    </source>
</evidence>
<dbReference type="GO" id="GO:0046872">
    <property type="term" value="F:metal ion binding"/>
    <property type="evidence" value="ECO:0007669"/>
    <property type="project" value="UniProtKB-KW"/>
</dbReference>
<dbReference type="Pfam" id="PF01951">
    <property type="entry name" value="Archease"/>
    <property type="match status" value="1"/>
</dbReference>
<evidence type="ECO:0000256" key="1">
    <source>
        <dbReference type="ARBA" id="ARBA00007963"/>
    </source>
</evidence>
<comment type="similarity">
    <text evidence="1">Belongs to the archease family.</text>
</comment>
<keyword evidence="3" id="KW-0479">Metal-binding</keyword>
<gene>
    <name evidence="6" type="ORF">GALL_490680</name>
</gene>
<dbReference type="AlphaFoldDB" id="A0A1J5Q0F4"/>
<reference evidence="6" key="1">
    <citation type="submission" date="2016-10" db="EMBL/GenBank/DDBJ databases">
        <title>Sequence of Gallionella enrichment culture.</title>
        <authorList>
            <person name="Poehlein A."/>
            <person name="Muehling M."/>
            <person name="Daniel R."/>
        </authorList>
    </citation>
    <scope>NUCLEOTIDE SEQUENCE</scope>
</reference>
<dbReference type="SUPFAM" id="SSF69819">
    <property type="entry name" value="MTH1598-like"/>
    <property type="match status" value="1"/>
</dbReference>
<organism evidence="6">
    <name type="scientific">mine drainage metagenome</name>
    <dbReference type="NCBI Taxonomy" id="410659"/>
    <lineage>
        <taxon>unclassified sequences</taxon>
        <taxon>metagenomes</taxon>
        <taxon>ecological metagenomes</taxon>
    </lineage>
</organism>
<proteinExistence type="inferred from homology"/>
<comment type="caution">
    <text evidence="6">The sequence shown here is derived from an EMBL/GenBank/DDBJ whole genome shotgun (WGS) entry which is preliminary data.</text>
</comment>
<feature type="domain" description="Archease" evidence="5">
    <location>
        <begin position="7"/>
        <end position="140"/>
    </location>
</feature>
<protein>
    <submittedName>
        <fullName evidence="6">Protein archease</fullName>
    </submittedName>
</protein>
<dbReference type="PANTHER" id="PTHR12682">
    <property type="entry name" value="ARCHEASE"/>
    <property type="match status" value="1"/>
</dbReference>
<evidence type="ECO:0000256" key="2">
    <source>
        <dbReference type="ARBA" id="ARBA00022694"/>
    </source>
</evidence>
<dbReference type="InterPro" id="IPR036820">
    <property type="entry name" value="Archease_dom_sf"/>
</dbReference>
<keyword evidence="2" id="KW-0819">tRNA processing</keyword>
<evidence type="ECO:0000256" key="3">
    <source>
        <dbReference type="ARBA" id="ARBA00022723"/>
    </source>
</evidence>